<feature type="transmembrane region" description="Helical" evidence="1">
    <location>
        <begin position="6"/>
        <end position="30"/>
    </location>
</feature>
<keyword evidence="1" id="KW-0472">Membrane</keyword>
<keyword evidence="1" id="KW-1133">Transmembrane helix</keyword>
<keyword evidence="1" id="KW-0812">Transmembrane</keyword>
<dbReference type="Pfam" id="PF05751">
    <property type="entry name" value="FixH"/>
    <property type="match status" value="1"/>
</dbReference>
<name>A0A975YJ62_9PROT</name>
<evidence type="ECO:0000256" key="1">
    <source>
        <dbReference type="SAM" id="Phobius"/>
    </source>
</evidence>
<keyword evidence="3" id="KW-1185">Reference proteome</keyword>
<protein>
    <submittedName>
        <fullName evidence="2">FixH family protein</fullName>
    </submittedName>
</protein>
<dbReference type="RefSeq" id="WP_218285083.1">
    <property type="nucleotide sequence ID" value="NZ_CP076448.1"/>
</dbReference>
<proteinExistence type="predicted"/>
<dbReference type="EMBL" id="CP076448">
    <property type="protein sequence ID" value="QXM24113.1"/>
    <property type="molecule type" value="Genomic_DNA"/>
</dbReference>
<evidence type="ECO:0000313" key="2">
    <source>
        <dbReference type="EMBL" id="QXM24113.1"/>
    </source>
</evidence>
<evidence type="ECO:0000313" key="3">
    <source>
        <dbReference type="Proteomes" id="UP000694001"/>
    </source>
</evidence>
<dbReference type="Proteomes" id="UP000694001">
    <property type="component" value="Chromosome"/>
</dbReference>
<dbReference type="KEGG" id="elio:KO353_12635"/>
<sequence>MAFVGGMGVVIVVNAVMVWLALSTFTGTTVDRAYERGRLYNEVLAEAERQARIGWRFSLEWEAGPSDRLAGRVVLIAEDSRSTPLDQLSLDAVLIRPLETPKPLRLSFTQTGAGRYVAPIALPKPGQWEVRLEARRDGDGPVDFRQRFVAR</sequence>
<dbReference type="InterPro" id="IPR008620">
    <property type="entry name" value="FixH"/>
</dbReference>
<gene>
    <name evidence="2" type="ORF">KO353_12635</name>
</gene>
<dbReference type="AlphaFoldDB" id="A0A975YJ62"/>
<accession>A0A975YJ62</accession>
<reference evidence="2" key="1">
    <citation type="submission" date="2021-06" db="EMBL/GenBank/DDBJ databases">
        <title>Elioraea tepida, sp. nov., a moderately thermophilic aerobic anoxygenic phototrophic bacterium isolated from an alkaline siliceous hot spring mat community in Yellowstone National Park, WY, USA.</title>
        <authorList>
            <person name="Saini M.K."/>
            <person name="Yoshida S."/>
            <person name="Sebastian A."/>
            <person name="Hirose S."/>
            <person name="Hara E."/>
            <person name="Tamaki H."/>
            <person name="Soulier N.T."/>
            <person name="Albert I."/>
            <person name="Hanada S."/>
            <person name="Bryant D.A."/>
            <person name="Tank M."/>
        </authorList>
    </citation>
    <scope>NUCLEOTIDE SEQUENCE</scope>
    <source>
        <strain evidence="2">MS-P2</strain>
    </source>
</reference>
<organism evidence="2 3">
    <name type="scientific">Elioraea tepida</name>
    <dbReference type="NCBI Taxonomy" id="2843330"/>
    <lineage>
        <taxon>Bacteria</taxon>
        <taxon>Pseudomonadati</taxon>
        <taxon>Pseudomonadota</taxon>
        <taxon>Alphaproteobacteria</taxon>
        <taxon>Acetobacterales</taxon>
        <taxon>Elioraeaceae</taxon>
        <taxon>Elioraea</taxon>
    </lineage>
</organism>